<gene>
    <name evidence="3" type="primary">106090268</name>
</gene>
<reference evidence="3" key="2">
    <citation type="submission" date="2020-05" db="UniProtKB">
        <authorList>
            <consortium name="EnsemblMetazoa"/>
        </authorList>
    </citation>
    <scope>IDENTIFICATION</scope>
    <source>
        <strain evidence="3">USDA</strain>
    </source>
</reference>
<dbReference type="VEuPathDB" id="VectorBase:SCAU001350"/>
<evidence type="ECO:0000313" key="4">
    <source>
        <dbReference type="Proteomes" id="UP000095300"/>
    </source>
</evidence>
<sequence>MLRNLLFSTHGNYKKAQHLLARNKCWAKFTGTIGTQVVFSRSHQIAANPKIIQQQLSPTVLLTRYNFGTSPNLEGYNSKSTLQSYGLPYNSNFNNNILAKSISAHSLRSLAEIPEKRKYCTKKDGTSQPALSKREQLKKAFKDYGSTIVIFHVGISLISLGGFYLLVSSGIDVIAMIEKTGFAPSALSNNVAIAGASNFVIAYAIHKIFAPVRISITLGATPFIVRFLRSKGVLKTVISSKAKAK</sequence>
<evidence type="ECO:0000313" key="3">
    <source>
        <dbReference type="EnsemblMetazoa" id="SCAU001350-PB"/>
    </source>
</evidence>
<dbReference type="EnsemblMetazoa" id="SCAU001350-RB">
    <property type="protein sequence ID" value="SCAU001350-PB"/>
    <property type="gene ID" value="SCAU001350"/>
</dbReference>
<feature type="domain" description="DUF1279" evidence="2">
    <location>
        <begin position="136"/>
        <end position="223"/>
    </location>
</feature>
<name>A0A1I8NRA2_STOCA</name>
<dbReference type="Pfam" id="PF06916">
    <property type="entry name" value="FAM210A-B_dom"/>
    <property type="match status" value="1"/>
</dbReference>
<dbReference type="InterPro" id="IPR045866">
    <property type="entry name" value="FAM210A/B-like"/>
</dbReference>
<accession>A0A1I8NRA2</accession>
<keyword evidence="1" id="KW-0472">Membrane</keyword>
<proteinExistence type="predicted"/>
<keyword evidence="1" id="KW-0812">Transmembrane</keyword>
<dbReference type="PANTHER" id="PTHR21377:SF0">
    <property type="entry name" value="PROTEIN FAM210B, MITOCHONDRIAL"/>
    <property type="match status" value="1"/>
</dbReference>
<reference evidence="3 4" key="1">
    <citation type="submission" date="2015-05" db="EMBL/GenBank/DDBJ databases">
        <authorList>
            <person name="Wilson R.K."/>
            <person name="Warren W.C."/>
            <person name="Olafson P."/>
        </authorList>
    </citation>
    <scope>NUCLEOTIDE SEQUENCE [LARGE SCALE GENOMIC DNA]</scope>
    <source>
        <strain evidence="3 4">USDA</strain>
    </source>
</reference>
<dbReference type="Proteomes" id="UP000095300">
    <property type="component" value="Unassembled WGS sequence"/>
</dbReference>
<organism evidence="3 4">
    <name type="scientific">Stomoxys calcitrans</name>
    <name type="common">Stable fly</name>
    <name type="synonym">Conops calcitrans</name>
    <dbReference type="NCBI Taxonomy" id="35570"/>
    <lineage>
        <taxon>Eukaryota</taxon>
        <taxon>Metazoa</taxon>
        <taxon>Ecdysozoa</taxon>
        <taxon>Arthropoda</taxon>
        <taxon>Hexapoda</taxon>
        <taxon>Insecta</taxon>
        <taxon>Pterygota</taxon>
        <taxon>Neoptera</taxon>
        <taxon>Endopterygota</taxon>
        <taxon>Diptera</taxon>
        <taxon>Brachycera</taxon>
        <taxon>Muscomorpha</taxon>
        <taxon>Muscoidea</taxon>
        <taxon>Muscidae</taxon>
        <taxon>Stomoxys</taxon>
    </lineage>
</organism>
<dbReference type="InterPro" id="IPR009688">
    <property type="entry name" value="FAM210A/B-like_dom"/>
</dbReference>
<dbReference type="EnsemblMetazoa" id="SCAU001350-RD">
    <property type="protein sequence ID" value="SCAU001350-PD"/>
    <property type="gene ID" value="SCAU001350"/>
</dbReference>
<keyword evidence="1" id="KW-1133">Transmembrane helix</keyword>
<keyword evidence="4" id="KW-1185">Reference proteome</keyword>
<dbReference type="EnsemblMetazoa" id="SCAU001350-RE">
    <property type="protein sequence ID" value="SCAU001350-PE"/>
    <property type="gene ID" value="SCAU001350"/>
</dbReference>
<feature type="transmembrane region" description="Helical" evidence="1">
    <location>
        <begin position="187"/>
        <end position="205"/>
    </location>
</feature>
<protein>
    <recommendedName>
        <fullName evidence="2">DUF1279 domain-containing protein</fullName>
    </recommendedName>
</protein>
<dbReference type="OrthoDB" id="10063861at2759"/>
<dbReference type="PANTHER" id="PTHR21377">
    <property type="entry name" value="PROTEIN FAM210B, MITOCHONDRIAL"/>
    <property type="match status" value="1"/>
</dbReference>
<evidence type="ECO:0000259" key="2">
    <source>
        <dbReference type="Pfam" id="PF06916"/>
    </source>
</evidence>
<dbReference type="AlphaFoldDB" id="A0A1I8NRA2"/>
<evidence type="ECO:0000256" key="1">
    <source>
        <dbReference type="SAM" id="Phobius"/>
    </source>
</evidence>
<feature type="transmembrane region" description="Helical" evidence="1">
    <location>
        <begin position="144"/>
        <end position="167"/>
    </location>
</feature>
<dbReference type="GO" id="GO:0005739">
    <property type="term" value="C:mitochondrion"/>
    <property type="evidence" value="ECO:0007669"/>
    <property type="project" value="TreeGrafter"/>
</dbReference>